<keyword evidence="1" id="KW-0812">Transmembrane</keyword>
<name>A0AAJ4NPP9_9GAMM</name>
<dbReference type="KEGG" id="fsr:KQR59_01525"/>
<keyword evidence="3" id="KW-1185">Reference proteome</keyword>
<accession>A0AAJ4NPP9</accession>
<gene>
    <name evidence="2" type="ORF">KQR59_01525</name>
</gene>
<dbReference type="AlphaFoldDB" id="A0AAJ4NPP9"/>
<keyword evidence="1" id="KW-0472">Membrane</keyword>
<protein>
    <submittedName>
        <fullName evidence="2">Photosystem I protein M (PsaM)</fullName>
    </submittedName>
</protein>
<keyword evidence="1" id="KW-1133">Transmembrane helix</keyword>
<proteinExistence type="predicted"/>
<feature type="transmembrane region" description="Helical" evidence="1">
    <location>
        <begin position="20"/>
        <end position="39"/>
    </location>
</feature>
<dbReference type="Proteomes" id="UP000683421">
    <property type="component" value="Chromosome"/>
</dbReference>
<reference evidence="2 3" key="1">
    <citation type="submission" date="2021-06" db="EMBL/GenBank/DDBJ databases">
        <title>Ulceroglandular infection and bacteremia caused by Francisella salimarina in an immunocompromised patient, France.</title>
        <authorList>
            <person name="Hennebique A."/>
            <person name="Caspar Y."/>
            <person name="Maurin M."/>
            <person name="Boisset S."/>
            <person name="Pelloux I."/>
            <person name="Gallego-Hernanz M.P."/>
            <person name="Burucoa C."/>
            <person name="Cazenave-Roblot F."/>
            <person name="Plouzeau C."/>
            <person name="Rammaert B."/>
        </authorList>
    </citation>
    <scope>NUCLEOTIDE SEQUENCE [LARGE SCALE GENOMIC DNA]</scope>
    <source>
        <strain evidence="2 3">CHUGA-F75</strain>
    </source>
</reference>
<evidence type="ECO:0000313" key="3">
    <source>
        <dbReference type="Proteomes" id="UP000683421"/>
    </source>
</evidence>
<evidence type="ECO:0000256" key="1">
    <source>
        <dbReference type="SAM" id="Phobius"/>
    </source>
</evidence>
<dbReference type="EMBL" id="CP076680">
    <property type="protein sequence ID" value="QWU99587.1"/>
    <property type="molecule type" value="Genomic_DNA"/>
</dbReference>
<organism evidence="2 3">
    <name type="scientific">Francisella salimarina</name>
    <dbReference type="NCBI Taxonomy" id="2599927"/>
    <lineage>
        <taxon>Bacteria</taxon>
        <taxon>Pseudomonadati</taxon>
        <taxon>Pseudomonadota</taxon>
        <taxon>Gammaproteobacteria</taxon>
        <taxon>Thiotrichales</taxon>
        <taxon>Francisellaceae</taxon>
        <taxon>Francisella</taxon>
    </lineage>
</organism>
<sequence>MNLKFNRRKIIGTSLPELLVATVIAIVVLTALISTYIGVKNSYQEYKDKTTADAKELQVKSIFYNFIKRTGFACQFGSQNQTYHDRTSDSLDDFFHDSSMIRVGQLPLATSDHISEALETGCSGECFQPGTDYIMIKREESRTFLTDVNSLSSNLSLDSVEDISAGDYLLLCNKNDINLLKVASISSGSSVVNLSESPQGSDYYPGDYVGRYSLEVLYIRDSGAVDESGQAVFSLYVYIKDSDSNGISYELVRGVQNLQIETATVANSTLTWNSIPSELDLSGSNSPALRISFSIGEQTFSRIINL</sequence>
<dbReference type="RefSeq" id="WP_216692325.1">
    <property type="nucleotide sequence ID" value="NZ_CP076680.1"/>
</dbReference>
<evidence type="ECO:0000313" key="2">
    <source>
        <dbReference type="EMBL" id="QWU99587.1"/>
    </source>
</evidence>